<evidence type="ECO:0000256" key="12">
    <source>
        <dbReference type="ARBA" id="ARBA00023139"/>
    </source>
</evidence>
<keyword evidence="14" id="KW-0449">Lipoprotein</keyword>
<keyword evidence="9" id="KW-0406">Ion transport</keyword>
<name>A0A6S6U6P4_9BACT</name>
<keyword evidence="3" id="KW-0813">Transport</keyword>
<evidence type="ECO:0000256" key="2">
    <source>
        <dbReference type="ARBA" id="ARBA00009450"/>
    </source>
</evidence>
<dbReference type="PROSITE" id="PS51257">
    <property type="entry name" value="PROKAR_LIPOPROTEIN"/>
    <property type="match status" value="1"/>
</dbReference>
<keyword evidence="13" id="KW-0998">Cell outer membrane</keyword>
<sequence>MKHILLTIMIIVFYGCSSKDDYILFNQVEKSQNNQILKPLNIEFEYRILPHDRISLIVYKHPELSTTSIENMQEEKGLLVNSKGFLRLPLIHKIKISGLTQTEAEEKISNAYRTYLKHPDVQLEVLNKRAYVIGEVRRAGEIELKNERLSLLQVLALAGDLTDGANRKSILVFKSGDTKKVRASVVDLTNSKSLITANLMIEPNDIVYVMPNDMKVFNNKISEIAPIFNLIGSVLNPFLTLKILSDQ</sequence>
<evidence type="ECO:0000256" key="5">
    <source>
        <dbReference type="ARBA" id="ARBA00022597"/>
    </source>
</evidence>
<evidence type="ECO:0000256" key="9">
    <source>
        <dbReference type="ARBA" id="ARBA00023065"/>
    </source>
</evidence>
<gene>
    <name evidence="17" type="ORF">HELGO_WM22666</name>
</gene>
<evidence type="ECO:0000256" key="14">
    <source>
        <dbReference type="ARBA" id="ARBA00023288"/>
    </source>
</evidence>
<keyword evidence="7" id="KW-0732">Signal</keyword>
<keyword evidence="8" id="KW-0625">Polysaccharide transport</keyword>
<dbReference type="PANTHER" id="PTHR33619">
    <property type="entry name" value="POLYSACCHARIDE EXPORT PROTEIN GFCE-RELATED"/>
    <property type="match status" value="1"/>
</dbReference>
<accession>A0A6S6U6P4</accession>
<dbReference type="PANTHER" id="PTHR33619:SF3">
    <property type="entry name" value="POLYSACCHARIDE EXPORT PROTEIN GFCE-RELATED"/>
    <property type="match status" value="1"/>
</dbReference>
<organism evidence="17">
    <name type="scientific">uncultured Sulfurovum sp</name>
    <dbReference type="NCBI Taxonomy" id="269237"/>
    <lineage>
        <taxon>Bacteria</taxon>
        <taxon>Pseudomonadati</taxon>
        <taxon>Campylobacterota</taxon>
        <taxon>Epsilonproteobacteria</taxon>
        <taxon>Campylobacterales</taxon>
        <taxon>Sulfurovaceae</taxon>
        <taxon>Sulfurovum</taxon>
        <taxon>environmental samples</taxon>
    </lineage>
</organism>
<dbReference type="Pfam" id="PF02563">
    <property type="entry name" value="Poly_export"/>
    <property type="match status" value="1"/>
</dbReference>
<evidence type="ECO:0000256" key="13">
    <source>
        <dbReference type="ARBA" id="ARBA00023237"/>
    </source>
</evidence>
<evidence type="ECO:0000256" key="11">
    <source>
        <dbReference type="ARBA" id="ARBA00023136"/>
    </source>
</evidence>
<feature type="domain" description="Polysaccharide export protein N-terminal" evidence="15">
    <location>
        <begin position="45"/>
        <end position="125"/>
    </location>
</feature>
<dbReference type="GO" id="GO:0015159">
    <property type="term" value="F:polysaccharide transmembrane transporter activity"/>
    <property type="evidence" value="ECO:0007669"/>
    <property type="project" value="InterPro"/>
</dbReference>
<evidence type="ECO:0000256" key="3">
    <source>
        <dbReference type="ARBA" id="ARBA00022448"/>
    </source>
</evidence>
<evidence type="ECO:0000256" key="6">
    <source>
        <dbReference type="ARBA" id="ARBA00022692"/>
    </source>
</evidence>
<keyword evidence="11" id="KW-0472">Membrane</keyword>
<dbReference type="AlphaFoldDB" id="A0A6S6U6P4"/>
<proteinExistence type="inferred from homology"/>
<keyword evidence="12" id="KW-0564">Palmitate</keyword>
<comment type="subcellular location">
    <subcellularLocation>
        <location evidence="1">Cell outer membrane</location>
        <topology evidence="1">Multi-pass membrane protein</topology>
    </subcellularLocation>
</comment>
<dbReference type="EMBL" id="CACVAR010000335">
    <property type="protein sequence ID" value="CAA6822369.1"/>
    <property type="molecule type" value="Genomic_DNA"/>
</dbReference>
<protein>
    <submittedName>
        <fullName evidence="17">Polysaccharide export outer membrane protein</fullName>
    </submittedName>
</protein>
<evidence type="ECO:0000256" key="1">
    <source>
        <dbReference type="ARBA" id="ARBA00004571"/>
    </source>
</evidence>
<comment type="similarity">
    <text evidence="2">Belongs to the BexD/CtrA/VexA family.</text>
</comment>
<dbReference type="GO" id="GO:0015288">
    <property type="term" value="F:porin activity"/>
    <property type="evidence" value="ECO:0007669"/>
    <property type="project" value="UniProtKB-KW"/>
</dbReference>
<dbReference type="GO" id="GO:0006811">
    <property type="term" value="P:monoatomic ion transport"/>
    <property type="evidence" value="ECO:0007669"/>
    <property type="project" value="UniProtKB-KW"/>
</dbReference>
<keyword evidence="4" id="KW-1134">Transmembrane beta strand</keyword>
<feature type="domain" description="SLBB" evidence="16">
    <location>
        <begin position="128"/>
        <end position="209"/>
    </location>
</feature>
<dbReference type="InterPro" id="IPR054765">
    <property type="entry name" value="SLBB_dom"/>
</dbReference>
<dbReference type="GO" id="GO:0009279">
    <property type="term" value="C:cell outer membrane"/>
    <property type="evidence" value="ECO:0007669"/>
    <property type="project" value="UniProtKB-SubCell"/>
</dbReference>
<dbReference type="InterPro" id="IPR049712">
    <property type="entry name" value="Poly_export"/>
</dbReference>
<evidence type="ECO:0000313" key="17">
    <source>
        <dbReference type="EMBL" id="CAA6822369.1"/>
    </source>
</evidence>
<evidence type="ECO:0000259" key="15">
    <source>
        <dbReference type="Pfam" id="PF02563"/>
    </source>
</evidence>
<keyword evidence="5" id="KW-0762">Sugar transport</keyword>
<keyword evidence="10" id="KW-0626">Porin</keyword>
<evidence type="ECO:0000256" key="4">
    <source>
        <dbReference type="ARBA" id="ARBA00022452"/>
    </source>
</evidence>
<dbReference type="InterPro" id="IPR003715">
    <property type="entry name" value="Poly_export_N"/>
</dbReference>
<evidence type="ECO:0000256" key="8">
    <source>
        <dbReference type="ARBA" id="ARBA00023047"/>
    </source>
</evidence>
<reference evidence="17" key="1">
    <citation type="submission" date="2020-01" db="EMBL/GenBank/DDBJ databases">
        <authorList>
            <person name="Meier V. D."/>
            <person name="Meier V D."/>
        </authorList>
    </citation>
    <scope>NUCLEOTIDE SEQUENCE</scope>
    <source>
        <strain evidence="17">HLG_WM_MAG_03</strain>
    </source>
</reference>
<evidence type="ECO:0000256" key="10">
    <source>
        <dbReference type="ARBA" id="ARBA00023114"/>
    </source>
</evidence>
<evidence type="ECO:0000256" key="7">
    <source>
        <dbReference type="ARBA" id="ARBA00022729"/>
    </source>
</evidence>
<dbReference type="GO" id="GO:0046930">
    <property type="term" value="C:pore complex"/>
    <property type="evidence" value="ECO:0007669"/>
    <property type="project" value="UniProtKB-KW"/>
</dbReference>
<evidence type="ECO:0000259" key="16">
    <source>
        <dbReference type="Pfam" id="PF22461"/>
    </source>
</evidence>
<dbReference type="Gene3D" id="3.10.560.10">
    <property type="entry name" value="Outer membrane lipoprotein wza domain like"/>
    <property type="match status" value="1"/>
</dbReference>
<dbReference type="Pfam" id="PF22461">
    <property type="entry name" value="SLBB_2"/>
    <property type="match status" value="1"/>
</dbReference>
<keyword evidence="6" id="KW-0812">Transmembrane</keyword>